<organism evidence="2 3">
    <name type="scientific">Paraglaciecola aquimarina</name>
    <dbReference type="NCBI Taxonomy" id="1235557"/>
    <lineage>
        <taxon>Bacteria</taxon>
        <taxon>Pseudomonadati</taxon>
        <taxon>Pseudomonadota</taxon>
        <taxon>Gammaproteobacteria</taxon>
        <taxon>Alteromonadales</taxon>
        <taxon>Alteromonadaceae</taxon>
        <taxon>Paraglaciecola</taxon>
    </lineage>
</organism>
<keyword evidence="1" id="KW-0812">Transmembrane</keyword>
<keyword evidence="1" id="KW-0472">Membrane</keyword>
<keyword evidence="1" id="KW-1133">Transmembrane helix</keyword>
<comment type="caution">
    <text evidence="2">The sequence shown here is derived from an EMBL/GenBank/DDBJ whole genome shotgun (WGS) entry which is preliminary data.</text>
</comment>
<accession>A0ABU3SZC0</accession>
<evidence type="ECO:0000313" key="2">
    <source>
        <dbReference type="EMBL" id="MDU0355361.1"/>
    </source>
</evidence>
<dbReference type="EMBL" id="JAWDIO010000002">
    <property type="protein sequence ID" value="MDU0355361.1"/>
    <property type="molecule type" value="Genomic_DNA"/>
</dbReference>
<dbReference type="Proteomes" id="UP001247805">
    <property type="component" value="Unassembled WGS sequence"/>
</dbReference>
<dbReference type="RefSeq" id="WP_316026903.1">
    <property type="nucleotide sequence ID" value="NZ_JAWDIO010000002.1"/>
</dbReference>
<feature type="transmembrane region" description="Helical" evidence="1">
    <location>
        <begin position="77"/>
        <end position="100"/>
    </location>
</feature>
<dbReference type="Pfam" id="PF09980">
    <property type="entry name" value="DUF2214"/>
    <property type="match status" value="1"/>
</dbReference>
<keyword evidence="3" id="KW-1185">Reference proteome</keyword>
<feature type="transmembrane region" description="Helical" evidence="1">
    <location>
        <begin position="120"/>
        <end position="138"/>
    </location>
</feature>
<proteinExistence type="predicted"/>
<dbReference type="InterPro" id="IPR018706">
    <property type="entry name" value="DUF2214_membrane"/>
</dbReference>
<protein>
    <submittedName>
        <fullName evidence="2">DUF2214 family protein</fullName>
    </submittedName>
</protein>
<evidence type="ECO:0000256" key="1">
    <source>
        <dbReference type="SAM" id="Phobius"/>
    </source>
</evidence>
<gene>
    <name evidence="2" type="ORF">RS130_16900</name>
</gene>
<sequence>MIEAIVRYFHFLGIIILAGTLVSKHMLLVGQVNVQQMQKLAKIDRVYGTSALIVFLAGLTLWFMVGKPKAFYSANGLFHLKVTLFFVMSILSIYPTIFIVKANRAKQAVTNIPKRVVNTVRAELLCLILIPLTAVFMAKGYGL</sequence>
<evidence type="ECO:0000313" key="3">
    <source>
        <dbReference type="Proteomes" id="UP001247805"/>
    </source>
</evidence>
<feature type="transmembrane region" description="Helical" evidence="1">
    <location>
        <begin position="12"/>
        <end position="34"/>
    </location>
</feature>
<reference evidence="2 3" key="1">
    <citation type="submission" date="2023-10" db="EMBL/GenBank/DDBJ databases">
        <title>Glaciecola aquimarina strain GGW-M5 nov., isolated from a coastal seawater.</title>
        <authorList>
            <person name="Bayburt H."/>
            <person name="Kim J.M."/>
            <person name="Choi B.J."/>
            <person name="Jeon C.O."/>
        </authorList>
    </citation>
    <scope>NUCLEOTIDE SEQUENCE [LARGE SCALE GENOMIC DNA]</scope>
    <source>
        <strain evidence="2 3">KCTC 32108</strain>
    </source>
</reference>
<feature type="transmembrane region" description="Helical" evidence="1">
    <location>
        <begin position="46"/>
        <end position="65"/>
    </location>
</feature>
<name>A0ABU3SZC0_9ALTE</name>